<keyword evidence="7 8" id="KW-0472">Membrane</keyword>
<name>X1H7N2_9ZZZZ</name>
<dbReference type="InterPro" id="IPR000540">
    <property type="entry name" value="Flag_MotA_CS"/>
</dbReference>
<keyword evidence="4" id="KW-1003">Cell membrane</keyword>
<dbReference type="GO" id="GO:0071978">
    <property type="term" value="P:bacterial-type flagellum-dependent swarming motility"/>
    <property type="evidence" value="ECO:0007669"/>
    <property type="project" value="InterPro"/>
</dbReference>
<sequence length="123" mass="13340">MKSEAETFCQQAPAVNKNEQYQLKRQGNHHRLQNLNDPSQLGAGMAVALLTTFYGALAANLVFIPLAGKLGIYSKAETTAMEMIVEGICAIAQGENPTAVREKMQAFVSQGRREEVKATIGSK</sequence>
<protein>
    <recommendedName>
        <fullName evidence="9">MotA/TolQ/ExbB proton channel domain-containing protein</fullName>
    </recommendedName>
</protein>
<evidence type="ECO:0000256" key="8">
    <source>
        <dbReference type="SAM" id="Phobius"/>
    </source>
</evidence>
<gene>
    <name evidence="10" type="ORF">S03H2_14008</name>
</gene>
<comment type="caution">
    <text evidence="10">The sequence shown here is derived from an EMBL/GenBank/DDBJ whole genome shotgun (WGS) entry which is preliminary data.</text>
</comment>
<evidence type="ECO:0000256" key="4">
    <source>
        <dbReference type="ARBA" id="ARBA00022475"/>
    </source>
</evidence>
<comment type="subcellular location">
    <subcellularLocation>
        <location evidence="1">Cell membrane</location>
        <topology evidence="1">Multi-pass membrane protein</topology>
    </subcellularLocation>
</comment>
<accession>X1H7N2</accession>
<dbReference type="GO" id="GO:0006935">
    <property type="term" value="P:chemotaxis"/>
    <property type="evidence" value="ECO:0007669"/>
    <property type="project" value="InterPro"/>
</dbReference>
<comment type="similarity">
    <text evidence="2">Belongs to the MotA family.</text>
</comment>
<dbReference type="PROSITE" id="PS01307">
    <property type="entry name" value="MOTA"/>
    <property type="match status" value="1"/>
</dbReference>
<dbReference type="PANTHER" id="PTHR30433:SF2">
    <property type="entry name" value="MOTILITY PROTEIN A"/>
    <property type="match status" value="1"/>
</dbReference>
<dbReference type="PANTHER" id="PTHR30433">
    <property type="entry name" value="CHEMOTAXIS PROTEIN MOTA"/>
    <property type="match status" value="1"/>
</dbReference>
<reference evidence="10" key="1">
    <citation type="journal article" date="2014" name="Front. Microbiol.">
        <title>High frequency of phylogenetically diverse reductive dehalogenase-homologous genes in deep subseafloor sedimentary metagenomes.</title>
        <authorList>
            <person name="Kawai M."/>
            <person name="Futagami T."/>
            <person name="Toyoda A."/>
            <person name="Takaki Y."/>
            <person name="Nishi S."/>
            <person name="Hori S."/>
            <person name="Arai W."/>
            <person name="Tsubouchi T."/>
            <person name="Morono Y."/>
            <person name="Uchiyama I."/>
            <person name="Ito T."/>
            <person name="Fujiyama A."/>
            <person name="Inagaki F."/>
            <person name="Takami H."/>
        </authorList>
    </citation>
    <scope>NUCLEOTIDE SEQUENCE</scope>
    <source>
        <strain evidence="10">Expedition CK06-06</strain>
    </source>
</reference>
<keyword evidence="6 8" id="KW-1133">Transmembrane helix</keyword>
<organism evidence="10">
    <name type="scientific">marine sediment metagenome</name>
    <dbReference type="NCBI Taxonomy" id="412755"/>
    <lineage>
        <taxon>unclassified sequences</taxon>
        <taxon>metagenomes</taxon>
        <taxon>ecological metagenomes</taxon>
    </lineage>
</organism>
<evidence type="ECO:0000313" key="10">
    <source>
        <dbReference type="EMBL" id="GAH41318.1"/>
    </source>
</evidence>
<dbReference type="EMBL" id="BARU01007103">
    <property type="protein sequence ID" value="GAH41318.1"/>
    <property type="molecule type" value="Genomic_DNA"/>
</dbReference>
<evidence type="ECO:0000256" key="2">
    <source>
        <dbReference type="ARBA" id="ARBA00008038"/>
    </source>
</evidence>
<dbReference type="AlphaFoldDB" id="X1H7N2"/>
<feature type="domain" description="MotA/TolQ/ExbB proton channel" evidence="9">
    <location>
        <begin position="30"/>
        <end position="83"/>
    </location>
</feature>
<proteinExistence type="inferred from homology"/>
<evidence type="ECO:0000259" key="9">
    <source>
        <dbReference type="Pfam" id="PF01618"/>
    </source>
</evidence>
<evidence type="ECO:0000256" key="6">
    <source>
        <dbReference type="ARBA" id="ARBA00022989"/>
    </source>
</evidence>
<evidence type="ECO:0000256" key="3">
    <source>
        <dbReference type="ARBA" id="ARBA00022448"/>
    </source>
</evidence>
<dbReference type="InterPro" id="IPR002898">
    <property type="entry name" value="MotA_ExbB_proton_chnl"/>
</dbReference>
<dbReference type="InterPro" id="IPR047055">
    <property type="entry name" value="MotA-like"/>
</dbReference>
<dbReference type="GO" id="GO:0005886">
    <property type="term" value="C:plasma membrane"/>
    <property type="evidence" value="ECO:0007669"/>
    <property type="project" value="UniProtKB-SubCell"/>
</dbReference>
<dbReference type="Pfam" id="PF01618">
    <property type="entry name" value="MotA_ExbB"/>
    <property type="match status" value="1"/>
</dbReference>
<keyword evidence="3" id="KW-0813">Transport</keyword>
<evidence type="ECO:0000256" key="5">
    <source>
        <dbReference type="ARBA" id="ARBA00022692"/>
    </source>
</evidence>
<keyword evidence="5 8" id="KW-0812">Transmembrane</keyword>
<evidence type="ECO:0000256" key="7">
    <source>
        <dbReference type="ARBA" id="ARBA00023136"/>
    </source>
</evidence>
<evidence type="ECO:0000256" key="1">
    <source>
        <dbReference type="ARBA" id="ARBA00004651"/>
    </source>
</evidence>
<feature type="transmembrane region" description="Helical" evidence="8">
    <location>
        <begin position="41"/>
        <end position="66"/>
    </location>
</feature>